<organism evidence="3 4">
    <name type="scientific">Hamadaea flava</name>
    <dbReference type="NCBI Taxonomy" id="1742688"/>
    <lineage>
        <taxon>Bacteria</taxon>
        <taxon>Bacillati</taxon>
        <taxon>Actinomycetota</taxon>
        <taxon>Actinomycetes</taxon>
        <taxon>Micromonosporales</taxon>
        <taxon>Micromonosporaceae</taxon>
        <taxon>Hamadaea</taxon>
    </lineage>
</organism>
<dbReference type="GO" id="GO:0016787">
    <property type="term" value="F:hydrolase activity"/>
    <property type="evidence" value="ECO:0007669"/>
    <property type="project" value="UniProtKB-KW"/>
</dbReference>
<dbReference type="InterPro" id="IPR006683">
    <property type="entry name" value="Thioestr_dom"/>
</dbReference>
<dbReference type="Gene3D" id="3.10.129.10">
    <property type="entry name" value="Hotdog Thioesterase"/>
    <property type="match status" value="1"/>
</dbReference>
<dbReference type="Pfam" id="PF03061">
    <property type="entry name" value="4HBT"/>
    <property type="match status" value="1"/>
</dbReference>
<dbReference type="InterPro" id="IPR052723">
    <property type="entry name" value="Acyl-CoA_thioesterase_PaaI"/>
</dbReference>
<proteinExistence type="predicted"/>
<evidence type="ECO:0000313" key="4">
    <source>
        <dbReference type="Proteomes" id="UP001595816"/>
    </source>
</evidence>
<feature type="domain" description="Thioesterase" evidence="2">
    <location>
        <begin position="40"/>
        <end position="114"/>
    </location>
</feature>
<dbReference type="NCBIfam" id="TIGR00369">
    <property type="entry name" value="unchar_dom_1"/>
    <property type="match status" value="1"/>
</dbReference>
<evidence type="ECO:0000256" key="1">
    <source>
        <dbReference type="ARBA" id="ARBA00022801"/>
    </source>
</evidence>
<keyword evidence="4" id="KW-1185">Reference proteome</keyword>
<dbReference type="NCBIfam" id="TIGR02286">
    <property type="entry name" value="PaaD"/>
    <property type="match status" value="1"/>
</dbReference>
<sequence>MSRTDVLDPVGRSLGVELIELGTGHARLRLGTTGDMLNRQGVVHGGYIFLLADAAFAYAANSHGPVALAQHAQITFLLPAYADDVLEAEAVERARQGRTGVYDCTVRRLGGPVVAEFRGQSIQLPVVPRQPSERDRGDEDGTA</sequence>
<dbReference type="PANTHER" id="PTHR42856:SF1">
    <property type="entry name" value="ACYL-COENZYME A THIOESTERASE PAAI"/>
    <property type="match status" value="1"/>
</dbReference>
<dbReference type="InterPro" id="IPR029069">
    <property type="entry name" value="HotDog_dom_sf"/>
</dbReference>
<evidence type="ECO:0000259" key="2">
    <source>
        <dbReference type="Pfam" id="PF03061"/>
    </source>
</evidence>
<dbReference type="SUPFAM" id="SSF54637">
    <property type="entry name" value="Thioesterase/thiol ester dehydrase-isomerase"/>
    <property type="match status" value="1"/>
</dbReference>
<dbReference type="RefSeq" id="WP_253752814.1">
    <property type="nucleotide sequence ID" value="NZ_JAMZDZ010000001.1"/>
</dbReference>
<dbReference type="InterPro" id="IPR003736">
    <property type="entry name" value="PAAI_dom"/>
</dbReference>
<dbReference type="Proteomes" id="UP001595816">
    <property type="component" value="Unassembled WGS sequence"/>
</dbReference>
<dbReference type="EMBL" id="JBHSAY010000009">
    <property type="protein sequence ID" value="MFC4132677.1"/>
    <property type="molecule type" value="Genomic_DNA"/>
</dbReference>
<comment type="caution">
    <text evidence="3">The sequence shown here is derived from an EMBL/GenBank/DDBJ whole genome shotgun (WGS) entry which is preliminary data.</text>
</comment>
<protein>
    <submittedName>
        <fullName evidence="3">Hydroxyphenylacetyl-CoA thioesterase PaaI</fullName>
        <ecNumber evidence="3">3.1.2.-</ecNumber>
    </submittedName>
</protein>
<dbReference type="InterPro" id="IPR011973">
    <property type="entry name" value="PaaD"/>
</dbReference>
<dbReference type="CDD" id="cd03443">
    <property type="entry name" value="PaaI_thioesterase"/>
    <property type="match status" value="1"/>
</dbReference>
<dbReference type="PANTHER" id="PTHR42856">
    <property type="entry name" value="ACYL-COENZYME A THIOESTERASE PAAI"/>
    <property type="match status" value="1"/>
</dbReference>
<keyword evidence="1 3" id="KW-0378">Hydrolase</keyword>
<gene>
    <name evidence="3" type="primary">paaI</name>
    <name evidence="3" type="ORF">ACFOZ4_18880</name>
</gene>
<name>A0ABV8LNS2_9ACTN</name>
<evidence type="ECO:0000313" key="3">
    <source>
        <dbReference type="EMBL" id="MFC4132677.1"/>
    </source>
</evidence>
<dbReference type="EC" id="3.1.2.-" evidence="3"/>
<reference evidence="4" key="1">
    <citation type="journal article" date="2019" name="Int. J. Syst. Evol. Microbiol.">
        <title>The Global Catalogue of Microorganisms (GCM) 10K type strain sequencing project: providing services to taxonomists for standard genome sequencing and annotation.</title>
        <authorList>
            <consortium name="The Broad Institute Genomics Platform"/>
            <consortium name="The Broad Institute Genome Sequencing Center for Infectious Disease"/>
            <person name="Wu L."/>
            <person name="Ma J."/>
        </authorList>
    </citation>
    <scope>NUCLEOTIDE SEQUENCE [LARGE SCALE GENOMIC DNA]</scope>
    <source>
        <strain evidence="4">CGMCC 4.7289</strain>
    </source>
</reference>
<accession>A0ABV8LNS2</accession>